<protein>
    <submittedName>
        <fullName evidence="2">Uncharacterized protein</fullName>
    </submittedName>
</protein>
<evidence type="ECO:0000313" key="3">
    <source>
        <dbReference type="Proteomes" id="UP000188318"/>
    </source>
</evidence>
<evidence type="ECO:0000256" key="1">
    <source>
        <dbReference type="SAM" id="MobiDB-lite"/>
    </source>
</evidence>
<proteinExistence type="predicted"/>
<keyword evidence="3" id="KW-1185">Reference proteome</keyword>
<dbReference type="Proteomes" id="UP000188318">
    <property type="component" value="Unassembled WGS sequence"/>
</dbReference>
<dbReference type="EMBL" id="KV907511">
    <property type="protein sequence ID" value="OOF91434.1"/>
    <property type="molecule type" value="Genomic_DNA"/>
</dbReference>
<reference evidence="3" key="1">
    <citation type="journal article" date="2017" name="Genome Biol.">
        <title>Comparative genomics reveals high biological diversity and specific adaptations in the industrially and medically important fungal genus Aspergillus.</title>
        <authorList>
            <person name="de Vries R.P."/>
            <person name="Riley R."/>
            <person name="Wiebenga A."/>
            <person name="Aguilar-Osorio G."/>
            <person name="Amillis S."/>
            <person name="Uchima C.A."/>
            <person name="Anderluh G."/>
            <person name="Asadollahi M."/>
            <person name="Askin M."/>
            <person name="Barry K."/>
            <person name="Battaglia E."/>
            <person name="Bayram O."/>
            <person name="Benocci T."/>
            <person name="Braus-Stromeyer S.A."/>
            <person name="Caldana C."/>
            <person name="Canovas D."/>
            <person name="Cerqueira G.C."/>
            <person name="Chen F."/>
            <person name="Chen W."/>
            <person name="Choi C."/>
            <person name="Clum A."/>
            <person name="Dos Santos R.A."/>
            <person name="Damasio A.R."/>
            <person name="Diallinas G."/>
            <person name="Emri T."/>
            <person name="Fekete E."/>
            <person name="Flipphi M."/>
            <person name="Freyberg S."/>
            <person name="Gallo A."/>
            <person name="Gournas C."/>
            <person name="Habgood R."/>
            <person name="Hainaut M."/>
            <person name="Harispe M.L."/>
            <person name="Henrissat B."/>
            <person name="Hilden K.S."/>
            <person name="Hope R."/>
            <person name="Hossain A."/>
            <person name="Karabika E."/>
            <person name="Karaffa L."/>
            <person name="Karanyi Z."/>
            <person name="Krasevec N."/>
            <person name="Kuo A."/>
            <person name="Kusch H."/>
            <person name="LaButti K."/>
            <person name="Lagendijk E.L."/>
            <person name="Lapidus A."/>
            <person name="Levasseur A."/>
            <person name="Lindquist E."/>
            <person name="Lipzen A."/>
            <person name="Logrieco A.F."/>
            <person name="MacCabe A."/>
            <person name="Maekelae M.R."/>
            <person name="Malavazi I."/>
            <person name="Melin P."/>
            <person name="Meyer V."/>
            <person name="Mielnichuk N."/>
            <person name="Miskei M."/>
            <person name="Molnar A.P."/>
            <person name="Mule G."/>
            <person name="Ngan C.Y."/>
            <person name="Orejas M."/>
            <person name="Orosz E."/>
            <person name="Ouedraogo J.P."/>
            <person name="Overkamp K.M."/>
            <person name="Park H.-S."/>
            <person name="Perrone G."/>
            <person name="Piumi F."/>
            <person name="Punt P.J."/>
            <person name="Ram A.F."/>
            <person name="Ramon A."/>
            <person name="Rauscher S."/>
            <person name="Record E."/>
            <person name="Riano-Pachon D.M."/>
            <person name="Robert V."/>
            <person name="Roehrig J."/>
            <person name="Ruller R."/>
            <person name="Salamov A."/>
            <person name="Salih N.S."/>
            <person name="Samson R.A."/>
            <person name="Sandor E."/>
            <person name="Sanguinetti M."/>
            <person name="Schuetze T."/>
            <person name="Sepcic K."/>
            <person name="Shelest E."/>
            <person name="Sherlock G."/>
            <person name="Sophianopoulou V."/>
            <person name="Squina F.M."/>
            <person name="Sun H."/>
            <person name="Susca A."/>
            <person name="Todd R.B."/>
            <person name="Tsang A."/>
            <person name="Unkles S.E."/>
            <person name="van de Wiele N."/>
            <person name="van Rossen-Uffink D."/>
            <person name="Oliveira J.V."/>
            <person name="Vesth T.C."/>
            <person name="Visser J."/>
            <person name="Yu J.-H."/>
            <person name="Zhou M."/>
            <person name="Andersen M.R."/>
            <person name="Archer D.B."/>
            <person name="Baker S.E."/>
            <person name="Benoit I."/>
            <person name="Brakhage A.A."/>
            <person name="Braus G.H."/>
            <person name="Fischer R."/>
            <person name="Frisvad J.C."/>
            <person name="Goldman G.H."/>
            <person name="Houbraken J."/>
            <person name="Oakley B."/>
            <person name="Pocsi I."/>
            <person name="Scazzocchio C."/>
            <person name="Seiboth B."/>
            <person name="vanKuyk P.A."/>
            <person name="Wortman J."/>
            <person name="Dyer P.S."/>
            <person name="Grigoriev I.V."/>
        </authorList>
    </citation>
    <scope>NUCLEOTIDE SEQUENCE [LARGE SCALE GENOMIC DNA]</scope>
    <source>
        <strain evidence="3">ITEM 5010</strain>
    </source>
</reference>
<accession>A0A1R3RAC5</accession>
<evidence type="ECO:0000313" key="2">
    <source>
        <dbReference type="EMBL" id="OOF91434.1"/>
    </source>
</evidence>
<sequence length="241" mass="26239">MVEVVSVAVEEPLSVLVDVLFVIEVLILLEWEVEIEVDFVEEDDEVSDFIAAVDNASFEDFKLVAVLGTEENSDVLVEDGLVEVDTAELDWEVEVDLAVESVWEDLEAASEVVVVVEPVLDAAEPVAVIPTALKELPSVWKASKKEDTLETYEESSSPDEGTLSRTVTMSSAVPAMQLTIPTISPRSPPPLLQPSEPPSELDSRALGALSESMVVVFETELDSVDVEEEEAVVDELPSERV</sequence>
<name>A0A1R3RAC5_ASPC5</name>
<feature type="region of interest" description="Disordered" evidence="1">
    <location>
        <begin position="180"/>
        <end position="205"/>
    </location>
</feature>
<feature type="compositionally biased region" description="Pro residues" evidence="1">
    <location>
        <begin position="186"/>
        <end position="197"/>
    </location>
</feature>
<organism evidence="2 3">
    <name type="scientific">Aspergillus carbonarius (strain ITEM 5010)</name>
    <dbReference type="NCBI Taxonomy" id="602072"/>
    <lineage>
        <taxon>Eukaryota</taxon>
        <taxon>Fungi</taxon>
        <taxon>Dikarya</taxon>
        <taxon>Ascomycota</taxon>
        <taxon>Pezizomycotina</taxon>
        <taxon>Eurotiomycetes</taxon>
        <taxon>Eurotiomycetidae</taxon>
        <taxon>Eurotiales</taxon>
        <taxon>Aspergillaceae</taxon>
        <taxon>Aspergillus</taxon>
        <taxon>Aspergillus subgen. Circumdati</taxon>
    </lineage>
</organism>
<gene>
    <name evidence="2" type="ORF">ASPCADRAFT_409445</name>
</gene>
<dbReference type="AlphaFoldDB" id="A0A1R3RAC5"/>
<dbReference type="VEuPathDB" id="FungiDB:ASPCADRAFT_409445"/>